<gene>
    <name evidence="4" type="ORF">CK203_021353</name>
</gene>
<dbReference type="GO" id="GO:0003824">
    <property type="term" value="F:catalytic activity"/>
    <property type="evidence" value="ECO:0007669"/>
    <property type="project" value="UniProtKB-KW"/>
</dbReference>
<evidence type="ECO:0000313" key="5">
    <source>
        <dbReference type="Proteomes" id="UP000288805"/>
    </source>
</evidence>
<proteinExistence type="predicted"/>
<dbReference type="PANTHER" id="PTHR37984">
    <property type="entry name" value="PROTEIN CBG26694"/>
    <property type="match status" value="1"/>
</dbReference>
<dbReference type="Pfam" id="PF17919">
    <property type="entry name" value="RT_RNaseH_2"/>
    <property type="match status" value="1"/>
</dbReference>
<dbReference type="InterPro" id="IPR041577">
    <property type="entry name" value="RT_RNaseH_2"/>
</dbReference>
<organism evidence="4 5">
    <name type="scientific">Vitis vinifera</name>
    <name type="common">Grape</name>
    <dbReference type="NCBI Taxonomy" id="29760"/>
    <lineage>
        <taxon>Eukaryota</taxon>
        <taxon>Viridiplantae</taxon>
        <taxon>Streptophyta</taxon>
        <taxon>Embryophyta</taxon>
        <taxon>Tracheophyta</taxon>
        <taxon>Spermatophyta</taxon>
        <taxon>Magnoliopsida</taxon>
        <taxon>eudicotyledons</taxon>
        <taxon>Gunneridae</taxon>
        <taxon>Pentapetalae</taxon>
        <taxon>rosids</taxon>
        <taxon>Vitales</taxon>
        <taxon>Vitaceae</taxon>
        <taxon>Viteae</taxon>
        <taxon>Vitis</taxon>
    </lineage>
</organism>
<dbReference type="EMBL" id="QGNW01000097">
    <property type="protein sequence ID" value="RVW97839.1"/>
    <property type="molecule type" value="Genomic_DNA"/>
</dbReference>
<protein>
    <recommendedName>
        <fullName evidence="3">Reverse transcriptase/retrotransposon-derived protein RNase H-like domain-containing protein</fullName>
    </recommendedName>
</protein>
<feature type="domain" description="Reverse transcriptase/retrotransposon-derived protein RNase H-like" evidence="3">
    <location>
        <begin position="117"/>
        <end position="174"/>
    </location>
</feature>
<accession>A0A438IMA3</accession>
<dbReference type="AlphaFoldDB" id="A0A438IMA3"/>
<evidence type="ECO:0000256" key="1">
    <source>
        <dbReference type="ARBA" id="ARBA00023268"/>
    </source>
</evidence>
<evidence type="ECO:0000313" key="4">
    <source>
        <dbReference type="EMBL" id="RVW97839.1"/>
    </source>
</evidence>
<dbReference type="InterPro" id="IPR050951">
    <property type="entry name" value="Retrovirus_Pol_polyprotein"/>
</dbReference>
<sequence>MIADTPPDEEEALDDNHCKGEETPSDRGELSAWGNVPVLTLTIQGIPITADYYILPVAACQVVLGSKVVGDSRALNNITIKDKYPIPVIDELLNELHGAKFFSKLFKIRIPPNPDANFTQRFVIECDASGIGIGAILTQYNHPVAYFNEALKGSALALSTYQKEMLAVVKAIKK</sequence>
<feature type="compositionally biased region" description="Basic and acidic residues" evidence="2">
    <location>
        <begin position="14"/>
        <end position="29"/>
    </location>
</feature>
<evidence type="ECO:0000259" key="3">
    <source>
        <dbReference type="Pfam" id="PF17919"/>
    </source>
</evidence>
<evidence type="ECO:0000256" key="2">
    <source>
        <dbReference type="SAM" id="MobiDB-lite"/>
    </source>
</evidence>
<comment type="caution">
    <text evidence="4">The sequence shown here is derived from an EMBL/GenBank/DDBJ whole genome shotgun (WGS) entry which is preliminary data.</text>
</comment>
<name>A0A438IMA3_VITVI</name>
<dbReference type="SUPFAM" id="SSF56672">
    <property type="entry name" value="DNA/RNA polymerases"/>
    <property type="match status" value="1"/>
</dbReference>
<keyword evidence="1" id="KW-0511">Multifunctional enzyme</keyword>
<dbReference type="InterPro" id="IPR043128">
    <property type="entry name" value="Rev_trsase/Diguanyl_cyclase"/>
</dbReference>
<reference evidence="4 5" key="1">
    <citation type="journal article" date="2018" name="PLoS Genet.">
        <title>Population sequencing reveals clonal diversity and ancestral inbreeding in the grapevine cultivar Chardonnay.</title>
        <authorList>
            <person name="Roach M.J."/>
            <person name="Johnson D.L."/>
            <person name="Bohlmann J."/>
            <person name="van Vuuren H.J."/>
            <person name="Jones S.J."/>
            <person name="Pretorius I.S."/>
            <person name="Schmidt S.A."/>
            <person name="Borneman A.R."/>
        </authorList>
    </citation>
    <scope>NUCLEOTIDE SEQUENCE [LARGE SCALE GENOMIC DNA]</scope>
    <source>
        <strain evidence="5">cv. Chardonnay</strain>
        <tissue evidence="4">Leaf</tissue>
    </source>
</reference>
<dbReference type="PANTHER" id="PTHR37984:SF5">
    <property type="entry name" value="PROTEIN NYNRIN-LIKE"/>
    <property type="match status" value="1"/>
</dbReference>
<dbReference type="InterPro" id="IPR043502">
    <property type="entry name" value="DNA/RNA_pol_sf"/>
</dbReference>
<feature type="region of interest" description="Disordered" evidence="2">
    <location>
        <begin position="1"/>
        <end position="29"/>
    </location>
</feature>
<dbReference type="Gene3D" id="3.30.70.270">
    <property type="match status" value="1"/>
</dbReference>
<feature type="compositionally biased region" description="Acidic residues" evidence="2">
    <location>
        <begin position="1"/>
        <end position="13"/>
    </location>
</feature>
<dbReference type="Proteomes" id="UP000288805">
    <property type="component" value="Unassembled WGS sequence"/>
</dbReference>